<feature type="signal peptide" evidence="1">
    <location>
        <begin position="1"/>
        <end position="34"/>
    </location>
</feature>
<reference evidence="3 4" key="1">
    <citation type="submission" date="2018-11" db="EMBL/GenBank/DDBJ databases">
        <title>Trebonia kvetii gen.nov., sp.nov., a novel acidophilic actinobacterium, and proposal of the new actinobacterial family Treboniaceae fam. nov.</title>
        <authorList>
            <person name="Rapoport D."/>
            <person name="Sagova-Mareckova M."/>
            <person name="Sedlacek I."/>
            <person name="Provaznik J."/>
            <person name="Kralova S."/>
            <person name="Pavlinic D."/>
            <person name="Benes V."/>
            <person name="Kopecky J."/>
        </authorList>
    </citation>
    <scope>NUCLEOTIDE SEQUENCE [LARGE SCALE GENOMIC DNA]</scope>
    <source>
        <strain evidence="3 4">15Tr583</strain>
    </source>
</reference>
<proteinExistence type="predicted"/>
<protein>
    <recommendedName>
        <fullName evidence="2">GH64 domain-containing protein</fullName>
    </recommendedName>
</protein>
<dbReference type="CDD" id="cd09214">
    <property type="entry name" value="GH64-like"/>
    <property type="match status" value="1"/>
</dbReference>
<dbReference type="InterPro" id="IPR037398">
    <property type="entry name" value="Glyco_hydro_64_fam"/>
</dbReference>
<feature type="domain" description="GH64" evidence="2">
    <location>
        <begin position="23"/>
        <end position="326"/>
    </location>
</feature>
<dbReference type="AlphaFoldDB" id="A0A6P2BSE8"/>
<sequence length="326" mass="34435">MRPRSSAHAGRFPARWLAGAIAVAAVAVSGVAGAAGSSSAASLANAAVSGAPPSSFWGNTGKIPAAKKVLEVEILNRTGGRYPDSKVFWSFDGTEKSIAQQPYIDMPANSAGRLYLYLGSKNSKYFDFIEFTVGSGSINVDTTRVDRWGLPLALLVHSHSGAAKEVGDAYTVFTEGRAKTLARFKAFVPRQFKELATINAPYGIPSPGNDPSFRPGGKYAGYFTAYAAAHGAKGDTTAEVFGCGGTLSANPPLCAALNRHVAKLSQAGQQNPANFYKTGPANYYADFWHKNAIGGKQYGFPYDDDASQSSDISVAHPKYMVVAVGW</sequence>
<comment type="caution">
    <text evidence="3">The sequence shown here is derived from an EMBL/GenBank/DDBJ whole genome shotgun (WGS) entry which is preliminary data.</text>
</comment>
<dbReference type="Pfam" id="PF16483">
    <property type="entry name" value="Glyco_hydro_64"/>
    <property type="match status" value="2"/>
</dbReference>
<keyword evidence="1" id="KW-0732">Signal</keyword>
<dbReference type="PANTHER" id="PTHR38165:SF1">
    <property type="entry name" value="GLUCANASE B"/>
    <property type="match status" value="1"/>
</dbReference>
<dbReference type="RefSeq" id="WP_145858650.1">
    <property type="nucleotide sequence ID" value="NZ_RPFW01000006.1"/>
</dbReference>
<dbReference type="InterPro" id="IPR037176">
    <property type="entry name" value="Osmotin/thaumatin-like_sf"/>
</dbReference>
<dbReference type="Gene3D" id="2.60.110.10">
    <property type="entry name" value="Thaumatin"/>
    <property type="match status" value="2"/>
</dbReference>
<name>A0A6P2BSE8_9ACTN</name>
<evidence type="ECO:0000256" key="1">
    <source>
        <dbReference type="SAM" id="SignalP"/>
    </source>
</evidence>
<evidence type="ECO:0000259" key="2">
    <source>
        <dbReference type="PROSITE" id="PS52006"/>
    </source>
</evidence>
<feature type="chain" id="PRO_5026999507" description="GH64 domain-containing protein" evidence="1">
    <location>
        <begin position="35"/>
        <end position="326"/>
    </location>
</feature>
<organism evidence="3 4">
    <name type="scientific">Trebonia kvetii</name>
    <dbReference type="NCBI Taxonomy" id="2480626"/>
    <lineage>
        <taxon>Bacteria</taxon>
        <taxon>Bacillati</taxon>
        <taxon>Actinomycetota</taxon>
        <taxon>Actinomycetes</taxon>
        <taxon>Streptosporangiales</taxon>
        <taxon>Treboniaceae</taxon>
        <taxon>Trebonia</taxon>
    </lineage>
</organism>
<dbReference type="EMBL" id="RPFW01000006">
    <property type="protein sequence ID" value="TVZ01788.1"/>
    <property type="molecule type" value="Genomic_DNA"/>
</dbReference>
<dbReference type="InterPro" id="IPR032477">
    <property type="entry name" value="Glyco_hydro_64"/>
</dbReference>
<accession>A0A6P2BSE8</accession>
<dbReference type="PANTHER" id="PTHR38165">
    <property type="match status" value="1"/>
</dbReference>
<keyword evidence="4" id="KW-1185">Reference proteome</keyword>
<dbReference type="OrthoDB" id="5513218at2"/>
<evidence type="ECO:0000313" key="4">
    <source>
        <dbReference type="Proteomes" id="UP000460272"/>
    </source>
</evidence>
<gene>
    <name evidence="3" type="ORF">EAS64_30500</name>
</gene>
<dbReference type="PROSITE" id="PS52006">
    <property type="entry name" value="GH64"/>
    <property type="match status" value="1"/>
</dbReference>
<dbReference type="Proteomes" id="UP000460272">
    <property type="component" value="Unassembled WGS sequence"/>
</dbReference>
<evidence type="ECO:0000313" key="3">
    <source>
        <dbReference type="EMBL" id="TVZ01788.1"/>
    </source>
</evidence>